<protein>
    <recommendedName>
        <fullName evidence="4">C6 domain-containing protein</fullName>
    </recommendedName>
</protein>
<reference evidence="2" key="1">
    <citation type="submission" date="2022-11" db="EMBL/GenBank/DDBJ databases">
        <authorList>
            <person name="Kikuchi T."/>
        </authorList>
    </citation>
    <scope>NUCLEOTIDE SEQUENCE</scope>
    <source>
        <strain evidence="2">PS1010</strain>
    </source>
</reference>
<evidence type="ECO:0000313" key="2">
    <source>
        <dbReference type="EMBL" id="CAI5447229.1"/>
    </source>
</evidence>
<feature type="signal peptide" evidence="1">
    <location>
        <begin position="1"/>
        <end position="19"/>
    </location>
</feature>
<dbReference type="AlphaFoldDB" id="A0A9P1IKG4"/>
<gene>
    <name evidence="2" type="ORF">CAMP_LOCUS9866</name>
</gene>
<keyword evidence="3" id="KW-1185">Reference proteome</keyword>
<dbReference type="EMBL" id="CANHGI010000004">
    <property type="protein sequence ID" value="CAI5447229.1"/>
    <property type="molecule type" value="Genomic_DNA"/>
</dbReference>
<accession>A0A9P1IKG4</accession>
<keyword evidence="1" id="KW-0732">Signal</keyword>
<evidence type="ECO:0000256" key="1">
    <source>
        <dbReference type="SAM" id="SignalP"/>
    </source>
</evidence>
<evidence type="ECO:0008006" key="4">
    <source>
        <dbReference type="Google" id="ProtNLM"/>
    </source>
</evidence>
<feature type="chain" id="PRO_5040465341" description="C6 domain-containing protein" evidence="1">
    <location>
        <begin position="20"/>
        <end position="112"/>
    </location>
</feature>
<proteinExistence type="predicted"/>
<name>A0A9P1IKG4_9PELO</name>
<comment type="caution">
    <text evidence="2">The sequence shown here is derived from an EMBL/GenBank/DDBJ whole genome shotgun (WGS) entry which is preliminary data.</text>
</comment>
<dbReference type="Proteomes" id="UP001152747">
    <property type="component" value="Unassembled WGS sequence"/>
</dbReference>
<organism evidence="2 3">
    <name type="scientific">Caenorhabditis angaria</name>
    <dbReference type="NCBI Taxonomy" id="860376"/>
    <lineage>
        <taxon>Eukaryota</taxon>
        <taxon>Metazoa</taxon>
        <taxon>Ecdysozoa</taxon>
        <taxon>Nematoda</taxon>
        <taxon>Chromadorea</taxon>
        <taxon>Rhabditida</taxon>
        <taxon>Rhabditina</taxon>
        <taxon>Rhabditomorpha</taxon>
        <taxon>Rhabditoidea</taxon>
        <taxon>Rhabditidae</taxon>
        <taxon>Peloderinae</taxon>
        <taxon>Caenorhabditis</taxon>
    </lineage>
</organism>
<sequence>MIHWIFLVSVSVLASKSDACIRTASVTTPTTICTCTTNDISYVDTTTQVSFDYVDGCPTSATIRCNTDTPTLTIDDGETPPSNPLSVTCSDSGLFQYNVNGDTGSVTSAICS</sequence>
<evidence type="ECO:0000313" key="3">
    <source>
        <dbReference type="Proteomes" id="UP001152747"/>
    </source>
</evidence>